<evidence type="ECO:0000256" key="7">
    <source>
        <dbReference type="ARBA" id="ARBA00022771"/>
    </source>
</evidence>
<dbReference type="Proteomes" id="UP000243232">
    <property type="component" value="Chromosome I"/>
</dbReference>
<accession>A0A1H2GXP6</accession>
<dbReference type="AlphaFoldDB" id="A0A1H2GXP6"/>
<name>A0A1H2GXP6_9PSED</name>
<dbReference type="EMBL" id="LT629785">
    <property type="protein sequence ID" value="SDU24299.1"/>
    <property type="molecule type" value="Genomic_DNA"/>
</dbReference>
<evidence type="ECO:0000256" key="1">
    <source>
        <dbReference type="ARBA" id="ARBA00000900"/>
    </source>
</evidence>
<dbReference type="GO" id="GO:0061630">
    <property type="term" value="F:ubiquitin protein ligase activity"/>
    <property type="evidence" value="ECO:0007669"/>
    <property type="project" value="UniProtKB-EC"/>
</dbReference>
<sequence length="298" mass="33158">MDVPGLAISLAFSGGAFVGGGWWCLRRLTQLRFLLDTPTSKIRSAAQGYTELYGLLRELPQSQVRGPLTGKPCVWWRFKIEEQRSDGKQREWRSLESGSSDAWLELEDATGACLINPHGAEVRPSTREVWSGKQRHPLRVQQQNRLLGLLNSGRRYRYTEERLHAGEPLYAIGEFRTTGASQQGFDPAAAQGAVIREWKSDFAGLLQRFDQDASGQLEDAEWQRVRQAAATEAAVRHRQAAAAPARNELRKPSEAQPFILSSKGEDELARGFRWQALAGALFCLGGALASAWLVNNQL</sequence>
<dbReference type="PROSITE" id="PS00018">
    <property type="entry name" value="EF_HAND_1"/>
    <property type="match status" value="1"/>
</dbReference>
<keyword evidence="15" id="KW-1185">Reference proteome</keyword>
<feature type="domain" description="E3 Ubiquitin ligase MUL1-like" evidence="13">
    <location>
        <begin position="82"/>
        <end position="179"/>
    </location>
</feature>
<keyword evidence="8" id="KW-0833">Ubl conjugation pathway</keyword>
<keyword evidence="10 12" id="KW-1133">Transmembrane helix</keyword>
<organism evidence="14 15">
    <name type="scientific">Pseudomonas pohangensis</name>
    <dbReference type="NCBI Taxonomy" id="364197"/>
    <lineage>
        <taxon>Bacteria</taxon>
        <taxon>Pseudomonadati</taxon>
        <taxon>Pseudomonadota</taxon>
        <taxon>Gammaproteobacteria</taxon>
        <taxon>Pseudomonadales</taxon>
        <taxon>Pseudomonadaceae</taxon>
        <taxon>Pseudomonas</taxon>
    </lineage>
</organism>
<evidence type="ECO:0000256" key="4">
    <source>
        <dbReference type="ARBA" id="ARBA00022679"/>
    </source>
</evidence>
<dbReference type="InterPro" id="IPR022170">
    <property type="entry name" value="MUL1-like"/>
</dbReference>
<dbReference type="GO" id="GO:0016020">
    <property type="term" value="C:membrane"/>
    <property type="evidence" value="ECO:0007669"/>
    <property type="project" value="UniProtKB-SubCell"/>
</dbReference>
<evidence type="ECO:0000256" key="12">
    <source>
        <dbReference type="SAM" id="Phobius"/>
    </source>
</evidence>
<dbReference type="GO" id="GO:0016567">
    <property type="term" value="P:protein ubiquitination"/>
    <property type="evidence" value="ECO:0007669"/>
    <property type="project" value="InterPro"/>
</dbReference>
<dbReference type="GO" id="GO:0016874">
    <property type="term" value="F:ligase activity"/>
    <property type="evidence" value="ECO:0007669"/>
    <property type="project" value="UniProtKB-KW"/>
</dbReference>
<feature type="transmembrane region" description="Helical" evidence="12">
    <location>
        <begin position="276"/>
        <end position="294"/>
    </location>
</feature>
<gene>
    <name evidence="14" type="ORF">SAMN05216296_2610</name>
</gene>
<feature type="transmembrane region" description="Helical" evidence="12">
    <location>
        <begin position="6"/>
        <end position="25"/>
    </location>
</feature>
<evidence type="ECO:0000256" key="10">
    <source>
        <dbReference type="ARBA" id="ARBA00022989"/>
    </source>
</evidence>
<keyword evidence="9" id="KW-0862">Zinc</keyword>
<keyword evidence="11 12" id="KW-0472">Membrane</keyword>
<keyword evidence="4" id="KW-0808">Transferase</keyword>
<evidence type="ECO:0000256" key="8">
    <source>
        <dbReference type="ARBA" id="ARBA00022786"/>
    </source>
</evidence>
<proteinExistence type="predicted"/>
<dbReference type="Pfam" id="PF12483">
    <property type="entry name" value="GIDE"/>
    <property type="match status" value="1"/>
</dbReference>
<evidence type="ECO:0000256" key="6">
    <source>
        <dbReference type="ARBA" id="ARBA00022723"/>
    </source>
</evidence>
<protein>
    <recommendedName>
        <fullName evidence="3">RING-type E3 ubiquitin transferase</fullName>
        <ecNumber evidence="3">2.3.2.27</ecNumber>
    </recommendedName>
</protein>
<evidence type="ECO:0000256" key="5">
    <source>
        <dbReference type="ARBA" id="ARBA00022692"/>
    </source>
</evidence>
<comment type="subcellular location">
    <subcellularLocation>
        <location evidence="2">Membrane</location>
        <topology evidence="2">Multi-pass membrane protein</topology>
    </subcellularLocation>
</comment>
<comment type="catalytic activity">
    <reaction evidence="1">
        <text>S-ubiquitinyl-[E2 ubiquitin-conjugating enzyme]-L-cysteine + [acceptor protein]-L-lysine = [E2 ubiquitin-conjugating enzyme]-L-cysteine + N(6)-ubiquitinyl-[acceptor protein]-L-lysine.</text>
        <dbReference type="EC" id="2.3.2.27"/>
    </reaction>
</comment>
<dbReference type="EC" id="2.3.2.27" evidence="3"/>
<evidence type="ECO:0000313" key="14">
    <source>
        <dbReference type="EMBL" id="SDU24299.1"/>
    </source>
</evidence>
<evidence type="ECO:0000256" key="2">
    <source>
        <dbReference type="ARBA" id="ARBA00004141"/>
    </source>
</evidence>
<evidence type="ECO:0000256" key="11">
    <source>
        <dbReference type="ARBA" id="ARBA00023136"/>
    </source>
</evidence>
<dbReference type="InterPro" id="IPR018247">
    <property type="entry name" value="EF_Hand_1_Ca_BS"/>
</dbReference>
<keyword evidence="6" id="KW-0479">Metal-binding</keyword>
<reference evidence="15" key="1">
    <citation type="submission" date="2016-10" db="EMBL/GenBank/DDBJ databases">
        <authorList>
            <person name="Varghese N."/>
            <person name="Submissions S."/>
        </authorList>
    </citation>
    <scope>NUCLEOTIDE SEQUENCE [LARGE SCALE GENOMIC DNA]</scope>
    <source>
        <strain evidence="15">DSM 17875</strain>
    </source>
</reference>
<evidence type="ECO:0000256" key="9">
    <source>
        <dbReference type="ARBA" id="ARBA00022833"/>
    </source>
</evidence>
<dbReference type="OrthoDB" id="7013907at2"/>
<evidence type="ECO:0000313" key="15">
    <source>
        <dbReference type="Proteomes" id="UP000243232"/>
    </source>
</evidence>
<keyword evidence="7" id="KW-0863">Zinc-finger</keyword>
<keyword evidence="14" id="KW-0436">Ligase</keyword>
<dbReference type="STRING" id="364197.SAMN05216296_2610"/>
<dbReference type="RefSeq" id="WP_090196068.1">
    <property type="nucleotide sequence ID" value="NZ_LT629785.1"/>
</dbReference>
<evidence type="ECO:0000256" key="3">
    <source>
        <dbReference type="ARBA" id="ARBA00012483"/>
    </source>
</evidence>
<evidence type="ECO:0000259" key="13">
    <source>
        <dbReference type="Pfam" id="PF12483"/>
    </source>
</evidence>
<dbReference type="GO" id="GO:0008270">
    <property type="term" value="F:zinc ion binding"/>
    <property type="evidence" value="ECO:0007669"/>
    <property type="project" value="UniProtKB-KW"/>
</dbReference>
<keyword evidence="5 12" id="KW-0812">Transmembrane</keyword>